<organism evidence="1 2">
    <name type="scientific">Oceanisphaera marina</name>
    <dbReference type="NCBI Taxonomy" id="2017550"/>
    <lineage>
        <taxon>Bacteria</taxon>
        <taxon>Pseudomonadati</taxon>
        <taxon>Pseudomonadota</taxon>
        <taxon>Gammaproteobacteria</taxon>
        <taxon>Aeromonadales</taxon>
        <taxon>Aeromonadaceae</taxon>
        <taxon>Oceanisphaera</taxon>
    </lineage>
</organism>
<evidence type="ECO:0008006" key="3">
    <source>
        <dbReference type="Google" id="ProtNLM"/>
    </source>
</evidence>
<keyword evidence="2" id="KW-1185">Reference proteome</keyword>
<dbReference type="Proteomes" id="UP000646152">
    <property type="component" value="Unassembled WGS sequence"/>
</dbReference>
<gene>
    <name evidence="1" type="ORF">GCM10011502_19100</name>
</gene>
<proteinExistence type="predicted"/>
<protein>
    <recommendedName>
        <fullName evidence="3">ABC-type transport auxiliary lipoprotein component domain-containing protein</fullName>
    </recommendedName>
</protein>
<accession>A0ABQ1IMA2</accession>
<evidence type="ECO:0000313" key="1">
    <source>
        <dbReference type="EMBL" id="GGB45938.1"/>
    </source>
</evidence>
<dbReference type="EMBL" id="BMKE01000014">
    <property type="protein sequence ID" value="GGB45938.1"/>
    <property type="molecule type" value="Genomic_DNA"/>
</dbReference>
<reference evidence="2" key="1">
    <citation type="journal article" date="2019" name="Int. J. Syst. Evol. Microbiol.">
        <title>The Global Catalogue of Microorganisms (GCM) 10K type strain sequencing project: providing services to taxonomists for standard genome sequencing and annotation.</title>
        <authorList>
            <consortium name="The Broad Institute Genomics Platform"/>
            <consortium name="The Broad Institute Genome Sequencing Center for Infectious Disease"/>
            <person name="Wu L."/>
            <person name="Ma J."/>
        </authorList>
    </citation>
    <scope>NUCLEOTIDE SEQUENCE [LARGE SCALE GENOMIC DNA]</scope>
    <source>
        <strain evidence="2">CGMCC 1.15923</strain>
    </source>
</reference>
<evidence type="ECO:0000313" key="2">
    <source>
        <dbReference type="Proteomes" id="UP000646152"/>
    </source>
</evidence>
<sequence length="174" mass="19149">MLLSGCTQLASLPYPTKARPLSPNTPGVAVSQTRPPRLESIAFFSNTPFKADRIEPCIKEYLPAPDDDTNAVVYFGRDVVNTPGMLRVNKRQLGLLPSEYQIAFKLAVLGQTKGTRYGFSQLRLARSDALDLNNHDFTSIAPATADAQQVYQSLKALYEQLDECMAGPLSARQQ</sequence>
<comment type="caution">
    <text evidence="1">The sequence shown here is derived from an EMBL/GenBank/DDBJ whole genome shotgun (WGS) entry which is preliminary data.</text>
</comment>
<name>A0ABQ1IMA2_9GAMM</name>